<evidence type="ECO:0000256" key="7">
    <source>
        <dbReference type="ARBA" id="ARBA00022989"/>
    </source>
</evidence>
<keyword evidence="8" id="KW-0915">Sodium</keyword>
<evidence type="ECO:0000256" key="13">
    <source>
        <dbReference type="RuleBase" id="RU000679"/>
    </source>
</evidence>
<evidence type="ECO:0000256" key="10">
    <source>
        <dbReference type="ARBA" id="ARBA00023136"/>
    </source>
</evidence>
<evidence type="ECO:0000313" key="18">
    <source>
        <dbReference type="Proteomes" id="UP001367676"/>
    </source>
</evidence>
<dbReference type="PANTHER" id="PTHR11662">
    <property type="entry name" value="SOLUTE CARRIER FAMILY 17"/>
    <property type="match status" value="1"/>
</dbReference>
<feature type="transmembrane region" description="Helical" evidence="15">
    <location>
        <begin position="494"/>
        <end position="512"/>
    </location>
</feature>
<dbReference type="CDD" id="cd17318">
    <property type="entry name" value="MFS_SLC17"/>
    <property type="match status" value="1"/>
</dbReference>
<evidence type="ECO:0000256" key="2">
    <source>
        <dbReference type="ARBA" id="ARBA00007193"/>
    </source>
</evidence>
<keyword evidence="3 13" id="KW-0813">Transport</keyword>
<dbReference type="FunFam" id="1.20.1250.20:FF:000423">
    <property type="entry name" value="Putative inorganic phosphate cotransporter-like Protein"/>
    <property type="match status" value="1"/>
</dbReference>
<dbReference type="EMBL" id="JBBCAQ010000037">
    <property type="protein sequence ID" value="KAK7573667.1"/>
    <property type="molecule type" value="Genomic_DNA"/>
</dbReference>
<dbReference type="InterPro" id="IPR007945">
    <property type="entry name" value="Secretogranin_V"/>
</dbReference>
<proteinExistence type="inferred from homology"/>
<dbReference type="Pfam" id="PF00858">
    <property type="entry name" value="ASC"/>
    <property type="match status" value="1"/>
</dbReference>
<keyword evidence="7 15" id="KW-1133">Transmembrane helix</keyword>
<feature type="transmembrane region" description="Helical" evidence="15">
    <location>
        <begin position="750"/>
        <end position="769"/>
    </location>
</feature>
<dbReference type="GO" id="GO:0007218">
    <property type="term" value="P:neuropeptide signaling pathway"/>
    <property type="evidence" value="ECO:0007669"/>
    <property type="project" value="InterPro"/>
</dbReference>
<keyword evidence="18" id="KW-1185">Reference proteome</keyword>
<feature type="transmembrane region" description="Helical" evidence="15">
    <location>
        <begin position="724"/>
        <end position="744"/>
    </location>
</feature>
<keyword evidence="9 13" id="KW-0406">Ion transport</keyword>
<evidence type="ECO:0000256" key="5">
    <source>
        <dbReference type="ARBA" id="ARBA00022692"/>
    </source>
</evidence>
<keyword evidence="11 13" id="KW-0739">Sodium transport</keyword>
<evidence type="ECO:0000256" key="1">
    <source>
        <dbReference type="ARBA" id="ARBA00004141"/>
    </source>
</evidence>
<feature type="domain" description="Major facilitator superfamily (MFS) profile" evidence="16">
    <location>
        <begin position="410"/>
        <end position="840"/>
    </location>
</feature>
<evidence type="ECO:0000256" key="11">
    <source>
        <dbReference type="ARBA" id="ARBA00023201"/>
    </source>
</evidence>
<evidence type="ECO:0000256" key="12">
    <source>
        <dbReference type="ARBA" id="ARBA00023303"/>
    </source>
</evidence>
<reference evidence="17 18" key="1">
    <citation type="submission" date="2024-03" db="EMBL/GenBank/DDBJ databases">
        <title>Adaptation during the transition from Ophiocordyceps entomopathogen to insect associate is accompanied by gene loss and intensified selection.</title>
        <authorList>
            <person name="Ward C.M."/>
            <person name="Onetto C.A."/>
            <person name="Borneman A.R."/>
        </authorList>
    </citation>
    <scope>NUCLEOTIDE SEQUENCE [LARGE SCALE GENOMIC DNA]</scope>
    <source>
        <strain evidence="17">AWRI1</strain>
        <tissue evidence="17">Single Adult Female</tissue>
    </source>
</reference>
<dbReference type="InterPro" id="IPR020846">
    <property type="entry name" value="MFS_dom"/>
</dbReference>
<evidence type="ECO:0000256" key="6">
    <source>
        <dbReference type="ARBA" id="ARBA00022847"/>
    </source>
</evidence>
<dbReference type="InterPro" id="IPR036259">
    <property type="entry name" value="MFS_trans_sf"/>
</dbReference>
<dbReference type="GO" id="GO:0015293">
    <property type="term" value="F:symporter activity"/>
    <property type="evidence" value="ECO:0007669"/>
    <property type="project" value="UniProtKB-KW"/>
</dbReference>
<feature type="transmembrane region" description="Helical" evidence="15">
    <location>
        <begin position="584"/>
        <end position="604"/>
    </location>
</feature>
<evidence type="ECO:0000256" key="14">
    <source>
        <dbReference type="SAM" id="MobiDB-lite"/>
    </source>
</evidence>
<dbReference type="PANTHER" id="PTHR11662:SF415">
    <property type="entry name" value="AT30085P-RELATED"/>
    <property type="match status" value="1"/>
</dbReference>
<dbReference type="InterPro" id="IPR050382">
    <property type="entry name" value="MFS_Na/Anion_cotransporter"/>
</dbReference>
<evidence type="ECO:0000256" key="8">
    <source>
        <dbReference type="ARBA" id="ARBA00023053"/>
    </source>
</evidence>
<dbReference type="Proteomes" id="UP001367676">
    <property type="component" value="Unassembled WGS sequence"/>
</dbReference>
<accession>A0AAN9THJ1</accession>
<feature type="transmembrane region" description="Helical" evidence="15">
    <location>
        <begin position="518"/>
        <end position="542"/>
    </location>
</feature>
<feature type="transmembrane region" description="Helical" evidence="15">
    <location>
        <begin position="554"/>
        <end position="578"/>
    </location>
</feature>
<feature type="transmembrane region" description="Helical" evidence="15">
    <location>
        <begin position="691"/>
        <end position="712"/>
    </location>
</feature>
<dbReference type="GO" id="GO:0016020">
    <property type="term" value="C:membrane"/>
    <property type="evidence" value="ECO:0007669"/>
    <property type="project" value="UniProtKB-SubCell"/>
</dbReference>
<protein>
    <recommendedName>
        <fullName evidence="16">Major facilitator superfamily (MFS) profile domain-containing protein</fullName>
    </recommendedName>
</protein>
<evidence type="ECO:0000259" key="16">
    <source>
        <dbReference type="PROSITE" id="PS50850"/>
    </source>
</evidence>
<feature type="transmembrane region" description="Helical" evidence="15">
    <location>
        <begin position="819"/>
        <end position="837"/>
    </location>
</feature>
<dbReference type="SUPFAM" id="SSF103473">
    <property type="entry name" value="MFS general substrate transporter"/>
    <property type="match status" value="1"/>
</dbReference>
<comment type="caution">
    <text evidence="17">The sequence shown here is derived from an EMBL/GenBank/DDBJ whole genome shotgun (WGS) entry which is preliminary data.</text>
</comment>
<sequence length="1111" mass="125838">MYSVIHANRNHVTLSCVMSRFHAQNRVADHLFDIHRIYGCQKDGRFADDCMTTRASDNRIGSAPFFRWKIKPNPEDEYGQEEGFMLDQGQGDVANDYPNIDTNRTTSESSAANGEESKFKYYLNFLRTLANTTYENLDKFKQYELDNTLNNLNVEDTILKVMREYSQNSTFYTDDFNDSEFFLTPTEMGMCYVHGGTLADYITLSLVFSAIKDTYYIHSPYEIPDISSPWFLVKGRMGRDVSFLALETTISPQIRVLSPSQRKCRFIFESIRPHMQVYSLNLCRMQCRKELAFKLCGCAPYFYMKEDGIPPCSIRGLSCLSKHSELLITLKNEAAEKLPCFCLPPCSDTKYFIDKDVSYQWTFPAPYDIRFRWAIEKSNKIRIQRDVIFTFEDLVEKGSWLPQRYVFGILGFFALSNAYIQRFNLSLTITEMTPPIYHPSNTSTDAHRHTLKKYDFDWDEQTQGLILSSVFWGYVISMIPGGMVSERYGGKHTLGFGMLCSSLSTFFTPLVIQHTNFYGLIVMRVLIGLGQGPIYPALNVILSQWAPMHERCRLGALVFAGAQVGNVISMALTGIILRELQWPSVFYIYGLLGLVWYILWFIFVSDSPATHRFISEKERKYLADTVVDVTDERCKLPLTPWIKIITSAPVWGLIVAQVGHDWGLFTIITDLPKYMKQVLRYSVAENGVLSALPYLSMWISALVCGVLCDWLVKKRGYDVTIVRKTFVTIAATGPAIGTLIASYAEYNRTIVIASFTGGMALMGAFVPSLKVNPLDLSPNYAGSLMAVVGCVGAISGILAPQLVGFMTTHGTLEEWRNVFWVSFVMLVSTNIVFVLLGSGKVQPFNELIVYSEDDYQPDAVTEKSHYPGTNFSMENEKETQSRRPSTIIDGMPIDPTRRPSVFVNQDEYFAANLLRAVVDRMNSEYSNGYPDTGRSELAIRTRLAPTIIKEEDDEPNYADVIDEDNIMTNIRDNEFLQHSSLWGQQYMTGGAGEGKQNLKPEGTIPNKNEVKTDAVLPAYCNPPNPCPVGFSADDGCIQQFENTAAFSREYQAAQKCMCDSEHMFDCPSSHEFSYDNDLEFEPMVRRFKVTNPFLLGEMLPIAAKKGINVGY</sequence>
<feature type="region of interest" description="Disordered" evidence="14">
    <location>
        <begin position="864"/>
        <end position="890"/>
    </location>
</feature>
<dbReference type="Pfam" id="PF07690">
    <property type="entry name" value="MFS_1"/>
    <property type="match status" value="1"/>
</dbReference>
<keyword evidence="5 13" id="KW-0812">Transmembrane</keyword>
<keyword evidence="10 15" id="KW-0472">Membrane</keyword>
<dbReference type="GO" id="GO:0005272">
    <property type="term" value="F:sodium channel activity"/>
    <property type="evidence" value="ECO:0007669"/>
    <property type="project" value="UniProtKB-KW"/>
</dbReference>
<evidence type="ECO:0000313" key="17">
    <source>
        <dbReference type="EMBL" id="KAK7573667.1"/>
    </source>
</evidence>
<keyword evidence="4 13" id="KW-0894">Sodium channel</keyword>
<feature type="transmembrane region" description="Helical" evidence="15">
    <location>
        <begin position="464"/>
        <end position="482"/>
    </location>
</feature>
<keyword evidence="12 13" id="KW-0407">Ion channel</keyword>
<dbReference type="FunFam" id="1.20.1250.20:FF:000003">
    <property type="entry name" value="Solute carrier family 17 member 3"/>
    <property type="match status" value="1"/>
</dbReference>
<dbReference type="Gene3D" id="1.10.287.820">
    <property type="entry name" value="Acid-sensing ion channel domain"/>
    <property type="match status" value="1"/>
</dbReference>
<evidence type="ECO:0000256" key="3">
    <source>
        <dbReference type="ARBA" id="ARBA00022448"/>
    </source>
</evidence>
<name>A0AAN9THJ1_9HEMI</name>
<dbReference type="Gene3D" id="1.20.1250.20">
    <property type="entry name" value="MFS general substrate transporter like domains"/>
    <property type="match status" value="2"/>
</dbReference>
<comment type="subcellular location">
    <subcellularLocation>
        <location evidence="1">Membrane</location>
        <topology evidence="1">Multi-pass membrane protein</topology>
    </subcellularLocation>
</comment>
<evidence type="ECO:0000256" key="9">
    <source>
        <dbReference type="ARBA" id="ARBA00023065"/>
    </source>
</evidence>
<keyword evidence="6" id="KW-0769">Symport</keyword>
<feature type="transmembrane region" description="Helical" evidence="15">
    <location>
        <begin position="781"/>
        <end position="799"/>
    </location>
</feature>
<dbReference type="GO" id="GO:0030141">
    <property type="term" value="C:secretory granule"/>
    <property type="evidence" value="ECO:0007669"/>
    <property type="project" value="InterPro"/>
</dbReference>
<organism evidence="17 18">
    <name type="scientific">Parthenolecanium corni</name>
    <dbReference type="NCBI Taxonomy" id="536013"/>
    <lineage>
        <taxon>Eukaryota</taxon>
        <taxon>Metazoa</taxon>
        <taxon>Ecdysozoa</taxon>
        <taxon>Arthropoda</taxon>
        <taxon>Hexapoda</taxon>
        <taxon>Insecta</taxon>
        <taxon>Pterygota</taxon>
        <taxon>Neoptera</taxon>
        <taxon>Paraneoptera</taxon>
        <taxon>Hemiptera</taxon>
        <taxon>Sternorrhyncha</taxon>
        <taxon>Coccoidea</taxon>
        <taxon>Coccidae</taxon>
        <taxon>Parthenolecanium</taxon>
    </lineage>
</organism>
<evidence type="ECO:0000256" key="4">
    <source>
        <dbReference type="ARBA" id="ARBA00022461"/>
    </source>
</evidence>
<dbReference type="GO" id="GO:0006820">
    <property type="term" value="P:monoatomic anion transport"/>
    <property type="evidence" value="ECO:0007669"/>
    <property type="project" value="TreeGrafter"/>
</dbReference>
<dbReference type="Pfam" id="PF05281">
    <property type="entry name" value="Secretogranin_V"/>
    <property type="match status" value="1"/>
</dbReference>
<dbReference type="AlphaFoldDB" id="A0AAN9THJ1"/>
<dbReference type="InterPro" id="IPR011701">
    <property type="entry name" value="MFS"/>
</dbReference>
<dbReference type="InterPro" id="IPR001873">
    <property type="entry name" value="ENaC"/>
</dbReference>
<gene>
    <name evidence="17" type="ORF">V9T40_010858</name>
</gene>
<dbReference type="PROSITE" id="PS50850">
    <property type="entry name" value="MFS"/>
    <property type="match status" value="1"/>
</dbReference>
<evidence type="ECO:0000256" key="15">
    <source>
        <dbReference type="SAM" id="Phobius"/>
    </source>
</evidence>
<comment type="similarity">
    <text evidence="2 13">Belongs to the amiloride-sensitive sodium channel (TC 1.A.6) family.</text>
</comment>